<dbReference type="SUPFAM" id="SSF161098">
    <property type="entry name" value="MetI-like"/>
    <property type="match status" value="1"/>
</dbReference>
<evidence type="ECO:0000313" key="9">
    <source>
        <dbReference type="EMBL" id="MFC4598587.1"/>
    </source>
</evidence>
<dbReference type="Pfam" id="PF00528">
    <property type="entry name" value="BPD_transp_1"/>
    <property type="match status" value="1"/>
</dbReference>
<feature type="transmembrane region" description="Helical" evidence="7">
    <location>
        <begin position="80"/>
        <end position="101"/>
    </location>
</feature>
<keyword evidence="10" id="KW-1185">Reference proteome</keyword>
<reference evidence="10" key="1">
    <citation type="journal article" date="2019" name="Int. J. Syst. Evol. Microbiol.">
        <title>The Global Catalogue of Microorganisms (GCM) 10K type strain sequencing project: providing services to taxonomists for standard genome sequencing and annotation.</title>
        <authorList>
            <consortium name="The Broad Institute Genomics Platform"/>
            <consortium name="The Broad Institute Genome Sequencing Center for Infectious Disease"/>
            <person name="Wu L."/>
            <person name="Ma J."/>
        </authorList>
    </citation>
    <scope>NUCLEOTIDE SEQUENCE [LARGE SCALE GENOMIC DNA]</scope>
    <source>
        <strain evidence="10">CCUG 49571</strain>
    </source>
</reference>
<dbReference type="PROSITE" id="PS50928">
    <property type="entry name" value="ABC_TM1"/>
    <property type="match status" value="1"/>
</dbReference>
<organism evidence="9 10">
    <name type="scientific">Cohnella hongkongensis</name>
    <dbReference type="NCBI Taxonomy" id="178337"/>
    <lineage>
        <taxon>Bacteria</taxon>
        <taxon>Bacillati</taxon>
        <taxon>Bacillota</taxon>
        <taxon>Bacilli</taxon>
        <taxon>Bacillales</taxon>
        <taxon>Paenibacillaceae</taxon>
        <taxon>Cohnella</taxon>
    </lineage>
</organism>
<feature type="domain" description="ABC transmembrane type-1" evidence="8">
    <location>
        <begin position="76"/>
        <end position="290"/>
    </location>
</feature>
<keyword evidence="6 7" id="KW-0472">Membrane</keyword>
<dbReference type="Gene3D" id="1.10.3720.10">
    <property type="entry name" value="MetI-like"/>
    <property type="match status" value="1"/>
</dbReference>
<dbReference type="InterPro" id="IPR035906">
    <property type="entry name" value="MetI-like_sf"/>
</dbReference>
<evidence type="ECO:0000256" key="6">
    <source>
        <dbReference type="ARBA" id="ARBA00023136"/>
    </source>
</evidence>
<name>A0ABV9FA91_9BACL</name>
<evidence type="ECO:0000256" key="2">
    <source>
        <dbReference type="ARBA" id="ARBA00022448"/>
    </source>
</evidence>
<feature type="transmembrane region" description="Helical" evidence="7">
    <location>
        <begin position="20"/>
        <end position="42"/>
    </location>
</feature>
<keyword evidence="2 7" id="KW-0813">Transport</keyword>
<accession>A0ABV9FA91</accession>
<dbReference type="InterPro" id="IPR000515">
    <property type="entry name" value="MetI-like"/>
</dbReference>
<feature type="transmembrane region" description="Helical" evidence="7">
    <location>
        <begin position="163"/>
        <end position="191"/>
    </location>
</feature>
<dbReference type="PANTHER" id="PTHR30193">
    <property type="entry name" value="ABC TRANSPORTER PERMEASE PROTEIN"/>
    <property type="match status" value="1"/>
</dbReference>
<comment type="similarity">
    <text evidence="7">Belongs to the binding-protein-dependent transport system permease family.</text>
</comment>
<comment type="caution">
    <text evidence="9">The sequence shown here is derived from an EMBL/GenBank/DDBJ whole genome shotgun (WGS) entry which is preliminary data.</text>
</comment>
<evidence type="ECO:0000256" key="4">
    <source>
        <dbReference type="ARBA" id="ARBA00022692"/>
    </source>
</evidence>
<dbReference type="Proteomes" id="UP001596028">
    <property type="component" value="Unassembled WGS sequence"/>
</dbReference>
<keyword evidence="5 7" id="KW-1133">Transmembrane helix</keyword>
<sequence>MSRDVSVVSKKKGPPWTHLLYIAPMVLLIGMFIYYSIGYIGYVSLLEWNGISSQKTFVGLANYREALQDKIFHSALGHTLIFMVATIVIQMVLGLMLAILLKSKVVGKVFYKIVFFMPVVLSNAVVAYVFRRIFDANDGELNVFFEAIGLDSLALTWLADPKLALLCLIGINVWQFTGFSFIMYFAGLTMIEKELYEAVRIDGGGIRHMVRYVTFPLLRSTHFSLVILGVIGALKTFDIVYLTTGGGPAHSTEFLSTYIFTKTLLEYNAGYASALSIVLLLAALLLTWIQLRAYRK</sequence>
<feature type="transmembrane region" description="Helical" evidence="7">
    <location>
        <begin position="269"/>
        <end position="289"/>
    </location>
</feature>
<protein>
    <submittedName>
        <fullName evidence="9">Carbohydrate ABC transporter permease</fullName>
    </submittedName>
</protein>
<dbReference type="PANTHER" id="PTHR30193:SF37">
    <property type="entry name" value="INNER MEMBRANE ABC TRANSPORTER PERMEASE PROTEIN YCJO"/>
    <property type="match status" value="1"/>
</dbReference>
<dbReference type="CDD" id="cd06261">
    <property type="entry name" value="TM_PBP2"/>
    <property type="match status" value="1"/>
</dbReference>
<dbReference type="RefSeq" id="WP_378094986.1">
    <property type="nucleotide sequence ID" value="NZ_JBHSEP010000005.1"/>
</dbReference>
<evidence type="ECO:0000256" key="5">
    <source>
        <dbReference type="ARBA" id="ARBA00022989"/>
    </source>
</evidence>
<evidence type="ECO:0000256" key="1">
    <source>
        <dbReference type="ARBA" id="ARBA00004651"/>
    </source>
</evidence>
<comment type="subcellular location">
    <subcellularLocation>
        <location evidence="1 7">Cell membrane</location>
        <topology evidence="1 7">Multi-pass membrane protein</topology>
    </subcellularLocation>
</comment>
<feature type="transmembrane region" description="Helical" evidence="7">
    <location>
        <begin position="113"/>
        <end position="134"/>
    </location>
</feature>
<dbReference type="EMBL" id="JBHSEP010000005">
    <property type="protein sequence ID" value="MFC4598587.1"/>
    <property type="molecule type" value="Genomic_DNA"/>
</dbReference>
<keyword evidence="3" id="KW-1003">Cell membrane</keyword>
<evidence type="ECO:0000256" key="7">
    <source>
        <dbReference type="RuleBase" id="RU363032"/>
    </source>
</evidence>
<evidence type="ECO:0000259" key="8">
    <source>
        <dbReference type="PROSITE" id="PS50928"/>
    </source>
</evidence>
<gene>
    <name evidence="9" type="ORF">ACFO3S_10105</name>
</gene>
<evidence type="ECO:0000313" key="10">
    <source>
        <dbReference type="Proteomes" id="UP001596028"/>
    </source>
</evidence>
<keyword evidence="4 7" id="KW-0812">Transmembrane</keyword>
<dbReference type="InterPro" id="IPR051393">
    <property type="entry name" value="ABC_transporter_permease"/>
</dbReference>
<proteinExistence type="inferred from homology"/>
<evidence type="ECO:0000256" key="3">
    <source>
        <dbReference type="ARBA" id="ARBA00022475"/>
    </source>
</evidence>